<evidence type="ECO:0000256" key="2">
    <source>
        <dbReference type="ARBA" id="ARBA00022481"/>
    </source>
</evidence>
<evidence type="ECO:0000256" key="1">
    <source>
        <dbReference type="ARBA" id="ARBA00004167"/>
    </source>
</evidence>
<comment type="caution">
    <text evidence="7">The sequence shown here is derived from an EMBL/GenBank/DDBJ whole genome shotgun (WGS) entry which is preliminary data.</text>
</comment>
<dbReference type="Pfam" id="PF07963">
    <property type="entry name" value="N_methyl"/>
    <property type="match status" value="1"/>
</dbReference>
<evidence type="ECO:0000256" key="4">
    <source>
        <dbReference type="ARBA" id="ARBA00022989"/>
    </source>
</evidence>
<keyword evidence="5 6" id="KW-0472">Membrane</keyword>
<name>A0A162MH38_9FIRM</name>
<dbReference type="STRING" id="520767.ATZ99_14770"/>
<dbReference type="NCBIfam" id="TIGR02532">
    <property type="entry name" value="IV_pilin_GFxxxE"/>
    <property type="match status" value="1"/>
</dbReference>
<keyword evidence="4 6" id="KW-1133">Transmembrane helix</keyword>
<dbReference type="RefSeq" id="WP_281178172.1">
    <property type="nucleotide sequence ID" value="NZ_LOHZ01000032.1"/>
</dbReference>
<sequence length="108" mass="11924">MRIRKMLKEKKGFTLIELIVVVAVLGILATIAIPRVGNIVGTAKSNADEMNKSLIINALERYNAEKGEYPTSLDVLVSSGYLDKIPKKSNNTDFSYSVATDKKSYTLQ</sequence>
<feature type="transmembrane region" description="Helical" evidence="6">
    <location>
        <begin position="12"/>
        <end position="33"/>
    </location>
</feature>
<evidence type="ECO:0000313" key="7">
    <source>
        <dbReference type="EMBL" id="KYO65839.1"/>
    </source>
</evidence>
<accession>A0A162MH38</accession>
<dbReference type="InterPro" id="IPR012902">
    <property type="entry name" value="N_methyl_site"/>
</dbReference>
<evidence type="ECO:0000256" key="5">
    <source>
        <dbReference type="ARBA" id="ARBA00023136"/>
    </source>
</evidence>
<evidence type="ECO:0000313" key="8">
    <source>
        <dbReference type="Proteomes" id="UP000075737"/>
    </source>
</evidence>
<dbReference type="EMBL" id="LOHZ01000032">
    <property type="protein sequence ID" value="KYO65839.1"/>
    <property type="molecule type" value="Genomic_DNA"/>
</dbReference>
<protein>
    <submittedName>
        <fullName evidence="7">Type II secretion system protein G</fullName>
    </submittedName>
</protein>
<dbReference type="PANTHER" id="PTHR30093">
    <property type="entry name" value="GENERAL SECRETION PATHWAY PROTEIN G"/>
    <property type="match status" value="1"/>
</dbReference>
<dbReference type="AlphaFoldDB" id="A0A162MH38"/>
<proteinExistence type="predicted"/>
<dbReference type="SUPFAM" id="SSF54523">
    <property type="entry name" value="Pili subunits"/>
    <property type="match status" value="1"/>
</dbReference>
<keyword evidence="2" id="KW-0488">Methylation</keyword>
<organism evidence="7 8">
    <name type="scientific">Thermovenabulum gondwanense</name>
    <dbReference type="NCBI Taxonomy" id="520767"/>
    <lineage>
        <taxon>Bacteria</taxon>
        <taxon>Bacillati</taxon>
        <taxon>Bacillota</taxon>
        <taxon>Clostridia</taxon>
        <taxon>Thermosediminibacterales</taxon>
        <taxon>Thermosediminibacteraceae</taxon>
        <taxon>Thermovenabulum</taxon>
    </lineage>
</organism>
<evidence type="ECO:0000256" key="3">
    <source>
        <dbReference type="ARBA" id="ARBA00022692"/>
    </source>
</evidence>
<dbReference type="InterPro" id="IPR045584">
    <property type="entry name" value="Pilin-like"/>
</dbReference>
<dbReference type="Proteomes" id="UP000075737">
    <property type="component" value="Unassembled WGS sequence"/>
</dbReference>
<dbReference type="PROSITE" id="PS00409">
    <property type="entry name" value="PROKAR_NTER_METHYL"/>
    <property type="match status" value="1"/>
</dbReference>
<reference evidence="7 8" key="1">
    <citation type="submission" date="2015-12" db="EMBL/GenBank/DDBJ databases">
        <title>Draft genome of Thermovenabulum gondwanense isolated from a red thermophilic microbial mat colonisisng an outflow channel of a bore well.</title>
        <authorList>
            <person name="Patel B.K."/>
        </authorList>
    </citation>
    <scope>NUCLEOTIDE SEQUENCE [LARGE SCALE GENOMIC DNA]</scope>
    <source>
        <strain evidence="7 8">R270</strain>
    </source>
</reference>
<evidence type="ECO:0000256" key="6">
    <source>
        <dbReference type="SAM" id="Phobius"/>
    </source>
</evidence>
<comment type="subcellular location">
    <subcellularLocation>
        <location evidence="1">Membrane</location>
        <topology evidence="1">Single-pass membrane protein</topology>
    </subcellularLocation>
</comment>
<dbReference type="GO" id="GO:0016020">
    <property type="term" value="C:membrane"/>
    <property type="evidence" value="ECO:0007669"/>
    <property type="project" value="UniProtKB-SubCell"/>
</dbReference>
<dbReference type="Gene3D" id="3.30.700.10">
    <property type="entry name" value="Glycoprotein, Type 4 Pilin"/>
    <property type="match status" value="1"/>
</dbReference>
<keyword evidence="8" id="KW-1185">Reference proteome</keyword>
<dbReference type="PANTHER" id="PTHR30093:SF44">
    <property type="entry name" value="TYPE II SECRETION SYSTEM CORE PROTEIN G"/>
    <property type="match status" value="1"/>
</dbReference>
<gene>
    <name evidence="7" type="primary">epsG</name>
    <name evidence="7" type="ORF">ATZ99_14770</name>
</gene>
<keyword evidence="3 6" id="KW-0812">Transmembrane</keyword>